<dbReference type="EnsemblMetazoa" id="XM_029488843.1">
    <property type="protein sequence ID" value="XP_029344703.1"/>
    <property type="gene ID" value="LOC100574819"/>
</dbReference>
<accession>A0A8R2NSU6</accession>
<reference evidence="1" key="2">
    <citation type="submission" date="2022-06" db="UniProtKB">
        <authorList>
            <consortium name="EnsemblMetazoa"/>
        </authorList>
    </citation>
    <scope>IDENTIFICATION</scope>
</reference>
<protein>
    <submittedName>
        <fullName evidence="1">Uncharacterized protein</fullName>
    </submittedName>
</protein>
<dbReference type="KEGG" id="api:100574819"/>
<evidence type="ECO:0000313" key="2">
    <source>
        <dbReference type="Proteomes" id="UP000007819"/>
    </source>
</evidence>
<keyword evidence="2" id="KW-1185">Reference proteome</keyword>
<dbReference type="RefSeq" id="XP_029344703.1">
    <property type="nucleotide sequence ID" value="XM_029488843.1"/>
</dbReference>
<dbReference type="OrthoDB" id="6621203at2759"/>
<name>A0A8R2NSU6_ACYPI</name>
<proteinExistence type="predicted"/>
<dbReference type="SUPFAM" id="SSF56672">
    <property type="entry name" value="DNA/RNA polymerases"/>
    <property type="match status" value="1"/>
</dbReference>
<dbReference type="GeneID" id="100574819"/>
<dbReference type="Proteomes" id="UP000007819">
    <property type="component" value="Chromosome A1"/>
</dbReference>
<dbReference type="AlphaFoldDB" id="A0A8R2NSU6"/>
<dbReference type="GO" id="GO:0071897">
    <property type="term" value="P:DNA biosynthetic process"/>
    <property type="evidence" value="ECO:0007669"/>
    <property type="project" value="UniProtKB-ARBA"/>
</dbReference>
<reference evidence="2" key="1">
    <citation type="submission" date="2010-06" db="EMBL/GenBank/DDBJ databases">
        <authorList>
            <person name="Jiang H."/>
            <person name="Abraham K."/>
            <person name="Ali S."/>
            <person name="Alsbrooks S.L."/>
            <person name="Anim B.N."/>
            <person name="Anosike U.S."/>
            <person name="Attaway T."/>
            <person name="Bandaranaike D.P."/>
            <person name="Battles P.K."/>
            <person name="Bell S.N."/>
            <person name="Bell A.V."/>
            <person name="Beltran B."/>
            <person name="Bickham C."/>
            <person name="Bustamante Y."/>
            <person name="Caleb T."/>
            <person name="Canada A."/>
            <person name="Cardenas V."/>
            <person name="Carter K."/>
            <person name="Chacko J."/>
            <person name="Chandrabose M.N."/>
            <person name="Chavez D."/>
            <person name="Chavez A."/>
            <person name="Chen L."/>
            <person name="Chu H.-S."/>
            <person name="Claassen K.J."/>
            <person name="Cockrell R."/>
            <person name="Collins M."/>
            <person name="Cooper J.A."/>
            <person name="Cree A."/>
            <person name="Curry S.M."/>
            <person name="Da Y."/>
            <person name="Dao M.D."/>
            <person name="Das B."/>
            <person name="Davila M.-L."/>
            <person name="Davy-Carroll L."/>
            <person name="Denson S."/>
            <person name="Dinh H."/>
            <person name="Ebong V.E."/>
            <person name="Edwards J.R."/>
            <person name="Egan A."/>
            <person name="El-Daye J."/>
            <person name="Escobedo L."/>
            <person name="Fernandez S."/>
            <person name="Fernando P.R."/>
            <person name="Flagg N."/>
            <person name="Forbes L.D."/>
            <person name="Fowler R.G."/>
            <person name="Fu Q."/>
            <person name="Gabisi R.A."/>
            <person name="Ganer J."/>
            <person name="Garbino Pronczuk A."/>
            <person name="Garcia R.M."/>
            <person name="Garner T."/>
            <person name="Garrett T.E."/>
            <person name="Gonzalez D.A."/>
            <person name="Hamid H."/>
            <person name="Hawkins E.S."/>
            <person name="Hirani K."/>
            <person name="Hogues M.E."/>
            <person name="Hollins B."/>
            <person name="Hsiao C.-H."/>
            <person name="Jabil R."/>
            <person name="James M.L."/>
            <person name="Jhangiani S.N."/>
            <person name="Johnson B."/>
            <person name="Johnson Q."/>
            <person name="Joshi V."/>
            <person name="Kalu J.B."/>
            <person name="Kam C."/>
            <person name="Kashfia A."/>
            <person name="Keebler J."/>
            <person name="Kisamo H."/>
            <person name="Kovar C.L."/>
            <person name="Lago L.A."/>
            <person name="Lai C.-Y."/>
            <person name="Laidlaw J."/>
            <person name="Lara F."/>
            <person name="Le T.-K."/>
            <person name="Lee S.L."/>
            <person name="Legall F.H."/>
            <person name="Lemon S.J."/>
            <person name="Lewis L.R."/>
            <person name="Li B."/>
            <person name="Liu Y."/>
            <person name="Liu Y.-S."/>
            <person name="Lopez J."/>
            <person name="Lozado R.J."/>
            <person name="Lu J."/>
            <person name="Madu R.C."/>
            <person name="Maheshwari M."/>
            <person name="Maheshwari R."/>
            <person name="Malloy K."/>
            <person name="Martinez E."/>
            <person name="Mathew T."/>
            <person name="Mercado I.C."/>
            <person name="Mercado C."/>
            <person name="Meyer B."/>
            <person name="Montgomery K."/>
            <person name="Morgan M.B."/>
            <person name="Munidasa M."/>
            <person name="Nazareth L.V."/>
            <person name="Nelson J."/>
            <person name="Ng B.M."/>
            <person name="Nguyen N.B."/>
            <person name="Nguyen P.Q."/>
            <person name="Nguyen T."/>
            <person name="Obregon M."/>
            <person name="Okwuonu G.O."/>
            <person name="Onwere C.G."/>
            <person name="Orozco G."/>
            <person name="Parra A."/>
            <person name="Patel S."/>
            <person name="Patil S."/>
            <person name="Perez A."/>
            <person name="Perez Y."/>
            <person name="Pham C."/>
            <person name="Primus E.L."/>
            <person name="Pu L.-L."/>
            <person name="Puazo M."/>
            <person name="Qin X."/>
            <person name="Quiroz J.B."/>
            <person name="Reese J."/>
            <person name="Richards S."/>
            <person name="Rives C.M."/>
            <person name="Robberts R."/>
            <person name="Ruiz S.J."/>
            <person name="Ruiz M.J."/>
            <person name="Santibanez J."/>
            <person name="Schneider B.W."/>
            <person name="Sisson I."/>
            <person name="Smith M."/>
            <person name="Sodergren E."/>
            <person name="Song X.-Z."/>
            <person name="Song B.B."/>
            <person name="Summersgill H."/>
            <person name="Thelus R."/>
            <person name="Thornton R.D."/>
            <person name="Trejos Z.Y."/>
            <person name="Usmani K."/>
            <person name="Vattathil S."/>
            <person name="Villasana D."/>
            <person name="Walker D.L."/>
            <person name="Wang S."/>
            <person name="Wang K."/>
            <person name="White C.S."/>
            <person name="Williams A.C."/>
            <person name="Williamson J."/>
            <person name="Wilson K."/>
            <person name="Woghiren I.O."/>
            <person name="Woodworth J.R."/>
            <person name="Worley K.C."/>
            <person name="Wright R.A."/>
            <person name="Wu W."/>
            <person name="Young L."/>
            <person name="Zhang L."/>
            <person name="Zhang J."/>
            <person name="Zhu Y."/>
            <person name="Muzny D.M."/>
            <person name="Weinstock G."/>
            <person name="Gibbs R.A."/>
        </authorList>
    </citation>
    <scope>NUCLEOTIDE SEQUENCE [LARGE SCALE GENOMIC DNA]</scope>
    <source>
        <strain evidence="2">LSR1</strain>
    </source>
</reference>
<sequence>MKEEQETGYLFEVDLIYPEELHEKHNDLPYCPENTFDGTKLPKLLTTLYYDKKNYVTHYLNLQQALKAGLKLGKIHKVVSFSQSAWMRVYIEKKYKFKKGRKKYF</sequence>
<evidence type="ECO:0000313" key="1">
    <source>
        <dbReference type="EnsemblMetazoa" id="XP_029344703.1"/>
    </source>
</evidence>
<organism evidence="1 2">
    <name type="scientific">Acyrthosiphon pisum</name>
    <name type="common">Pea aphid</name>
    <dbReference type="NCBI Taxonomy" id="7029"/>
    <lineage>
        <taxon>Eukaryota</taxon>
        <taxon>Metazoa</taxon>
        <taxon>Ecdysozoa</taxon>
        <taxon>Arthropoda</taxon>
        <taxon>Hexapoda</taxon>
        <taxon>Insecta</taxon>
        <taxon>Pterygota</taxon>
        <taxon>Neoptera</taxon>
        <taxon>Paraneoptera</taxon>
        <taxon>Hemiptera</taxon>
        <taxon>Sternorrhyncha</taxon>
        <taxon>Aphidomorpha</taxon>
        <taxon>Aphidoidea</taxon>
        <taxon>Aphididae</taxon>
        <taxon>Macrosiphini</taxon>
        <taxon>Acyrthosiphon</taxon>
    </lineage>
</organism>
<dbReference type="InterPro" id="IPR043502">
    <property type="entry name" value="DNA/RNA_pol_sf"/>
</dbReference>